<reference evidence="1 2" key="1">
    <citation type="submission" date="2016-10" db="EMBL/GenBank/DDBJ databases">
        <authorList>
            <person name="de Groot N.N."/>
        </authorList>
    </citation>
    <scope>NUCLEOTIDE SEQUENCE [LARGE SCALE GENOMIC DNA]</scope>
    <source>
        <strain evidence="1 2">CGMCC 1.10457</strain>
    </source>
</reference>
<organism evidence="1 2">
    <name type="scientific">Halomicrobium zhouii</name>
    <dbReference type="NCBI Taxonomy" id="767519"/>
    <lineage>
        <taxon>Archaea</taxon>
        <taxon>Methanobacteriati</taxon>
        <taxon>Methanobacteriota</taxon>
        <taxon>Stenosarchaea group</taxon>
        <taxon>Halobacteria</taxon>
        <taxon>Halobacteriales</taxon>
        <taxon>Haloarculaceae</taxon>
        <taxon>Halomicrobium</taxon>
    </lineage>
</organism>
<protein>
    <submittedName>
        <fullName evidence="1">Uncharacterized protein</fullName>
    </submittedName>
</protein>
<name>A0A1I6KSV3_9EURY</name>
<dbReference type="PROSITE" id="PS51257">
    <property type="entry name" value="PROKAR_LIPOPROTEIN"/>
    <property type="match status" value="1"/>
</dbReference>
<dbReference type="EMBL" id="FOZK01000001">
    <property type="protein sequence ID" value="SFR94277.1"/>
    <property type="molecule type" value="Genomic_DNA"/>
</dbReference>
<dbReference type="Pfam" id="PF20127">
    <property type="entry name" value="DUF6517"/>
    <property type="match status" value="1"/>
</dbReference>
<evidence type="ECO:0000313" key="1">
    <source>
        <dbReference type="EMBL" id="SFR94277.1"/>
    </source>
</evidence>
<dbReference type="InterPro" id="IPR045396">
    <property type="entry name" value="DUF6517"/>
</dbReference>
<evidence type="ECO:0000313" key="2">
    <source>
        <dbReference type="Proteomes" id="UP000199062"/>
    </source>
</evidence>
<dbReference type="STRING" id="767519.SAMN05216559_1488"/>
<keyword evidence="2" id="KW-1185">Reference proteome</keyword>
<sequence>MNRRKTLGIALLALLVATAGCVDLVLGNTPTFESAEANVSETALDGSGYELSNSDTQVISRNVSVAGQERTVRVINHVTQYNRTLSLGPFGDRELGRVIVFTTPQIEMAGQALNPATDWSERRVVTEVAQQYAGIDDVSRDSNRTVPILGAEREVVKFSGTTTVGGDDVGVYVHVTKFTHEGDVVVGIAVHPQQLPDEEDRQDVLLSGIQH</sequence>
<gene>
    <name evidence="1" type="ORF">SAMN05216559_1488</name>
</gene>
<dbReference type="Proteomes" id="UP000199062">
    <property type="component" value="Unassembled WGS sequence"/>
</dbReference>
<dbReference type="RefSeq" id="WP_089815332.1">
    <property type="nucleotide sequence ID" value="NZ_FOZK01000001.1"/>
</dbReference>
<dbReference type="OrthoDB" id="205286at2157"/>
<dbReference type="AlphaFoldDB" id="A0A1I6KSV3"/>
<accession>A0A1I6KSV3</accession>
<proteinExistence type="predicted"/>